<proteinExistence type="predicted"/>
<comment type="caution">
    <text evidence="1">The sequence shown here is derived from an EMBL/GenBank/DDBJ whole genome shotgun (WGS) entry which is preliminary data.</text>
</comment>
<reference evidence="1 2" key="2">
    <citation type="journal article" date="2022" name="Mol. Ecol. Resour.">
        <title>The genomes of chicory, endive, great burdock and yacon provide insights into Asteraceae paleo-polyploidization history and plant inulin production.</title>
        <authorList>
            <person name="Fan W."/>
            <person name="Wang S."/>
            <person name="Wang H."/>
            <person name="Wang A."/>
            <person name="Jiang F."/>
            <person name="Liu H."/>
            <person name="Zhao H."/>
            <person name="Xu D."/>
            <person name="Zhang Y."/>
        </authorList>
    </citation>
    <scope>NUCLEOTIDE SEQUENCE [LARGE SCALE GENOMIC DNA]</scope>
    <source>
        <strain evidence="2">cv. Punajuju</strain>
        <tissue evidence="1">Leaves</tissue>
    </source>
</reference>
<dbReference type="EMBL" id="CM042016">
    <property type="protein sequence ID" value="KAI3699477.1"/>
    <property type="molecule type" value="Genomic_DNA"/>
</dbReference>
<accession>A0ACB8ZPJ1</accession>
<gene>
    <name evidence="1" type="ORF">L2E82_43818</name>
</gene>
<sequence>MVHLSGNFDVAGLQVRVQVFGRFDLQTIPGMEGSLDIASSARGLPQMPLDYNSTPVLRAPVDDDDTQVVFNFYL</sequence>
<keyword evidence="2" id="KW-1185">Reference proteome</keyword>
<organism evidence="1 2">
    <name type="scientific">Cichorium intybus</name>
    <name type="common">Chicory</name>
    <dbReference type="NCBI Taxonomy" id="13427"/>
    <lineage>
        <taxon>Eukaryota</taxon>
        <taxon>Viridiplantae</taxon>
        <taxon>Streptophyta</taxon>
        <taxon>Embryophyta</taxon>
        <taxon>Tracheophyta</taxon>
        <taxon>Spermatophyta</taxon>
        <taxon>Magnoliopsida</taxon>
        <taxon>eudicotyledons</taxon>
        <taxon>Gunneridae</taxon>
        <taxon>Pentapetalae</taxon>
        <taxon>asterids</taxon>
        <taxon>campanulids</taxon>
        <taxon>Asterales</taxon>
        <taxon>Asteraceae</taxon>
        <taxon>Cichorioideae</taxon>
        <taxon>Cichorieae</taxon>
        <taxon>Cichoriinae</taxon>
        <taxon>Cichorium</taxon>
    </lineage>
</organism>
<evidence type="ECO:0000313" key="2">
    <source>
        <dbReference type="Proteomes" id="UP001055811"/>
    </source>
</evidence>
<protein>
    <submittedName>
        <fullName evidence="1">Uncharacterized protein</fullName>
    </submittedName>
</protein>
<reference evidence="2" key="1">
    <citation type="journal article" date="2022" name="Mol. Ecol. Resour.">
        <title>The genomes of chicory, endive, great burdock and yacon provide insights into Asteraceae palaeo-polyploidization history and plant inulin production.</title>
        <authorList>
            <person name="Fan W."/>
            <person name="Wang S."/>
            <person name="Wang H."/>
            <person name="Wang A."/>
            <person name="Jiang F."/>
            <person name="Liu H."/>
            <person name="Zhao H."/>
            <person name="Xu D."/>
            <person name="Zhang Y."/>
        </authorList>
    </citation>
    <scope>NUCLEOTIDE SEQUENCE [LARGE SCALE GENOMIC DNA]</scope>
    <source>
        <strain evidence="2">cv. Punajuju</strain>
    </source>
</reference>
<name>A0ACB8ZPJ1_CICIN</name>
<dbReference type="Proteomes" id="UP001055811">
    <property type="component" value="Linkage Group LG08"/>
</dbReference>
<evidence type="ECO:0000313" key="1">
    <source>
        <dbReference type="EMBL" id="KAI3699477.1"/>
    </source>
</evidence>